<dbReference type="NCBIfam" id="TIGR01212">
    <property type="entry name" value="TIGR01212 family radical SAM protein"/>
    <property type="match status" value="1"/>
</dbReference>
<dbReference type="GO" id="GO:0051539">
    <property type="term" value="F:4 iron, 4 sulfur cluster binding"/>
    <property type="evidence" value="ECO:0007669"/>
    <property type="project" value="UniProtKB-KW"/>
</dbReference>
<dbReference type="PROSITE" id="PS51918">
    <property type="entry name" value="RADICAL_SAM"/>
    <property type="match status" value="1"/>
</dbReference>
<sequence length="309" mass="35169">MQWGEKPYHSLDFELRRRFGEKLYKLSLNGGMTCPNRDGTLGTSGCIFCSQGGSGDFAGNPDQSISGQIASQRELLRRKRPAGKFIAYFQAYTNTYAPVSYLERIFTEAADHPDIAVLSIATRPDCLGADVLDLLERLNARKPVWVELGLQTVHEDTAAFIRRGYELPCFEEAVKNLRSRNLDVIVHTILGLPGEEEERILQTMEYLNQQDIQGIKLQLLHILSHTDLAAFYRLHPFHVLTMEEYIHLVIRCLEHLSPDLTIHRLTGDGPGKLLIAPDWSRAKRTVLNELHREMKRLDTCQGRLYKSPV</sequence>
<evidence type="ECO:0000256" key="6">
    <source>
        <dbReference type="ARBA" id="ARBA00023014"/>
    </source>
</evidence>
<dbReference type="GO" id="GO:0046872">
    <property type="term" value="F:metal ion binding"/>
    <property type="evidence" value="ECO:0007669"/>
    <property type="project" value="UniProtKB-KW"/>
</dbReference>
<dbReference type="PANTHER" id="PTHR11135">
    <property type="entry name" value="HISTONE ACETYLTRANSFERASE-RELATED"/>
    <property type="match status" value="1"/>
</dbReference>
<evidence type="ECO:0000256" key="4">
    <source>
        <dbReference type="ARBA" id="ARBA00022723"/>
    </source>
</evidence>
<protein>
    <submittedName>
        <fullName evidence="8">TIGR01212 family radical SAM protein</fullName>
    </submittedName>
</protein>
<dbReference type="EMBL" id="DVOS01000022">
    <property type="protein sequence ID" value="HIV22665.1"/>
    <property type="molecule type" value="Genomic_DNA"/>
</dbReference>
<reference evidence="8" key="2">
    <citation type="journal article" date="2021" name="PeerJ">
        <title>Extensive microbial diversity within the chicken gut microbiome revealed by metagenomics and culture.</title>
        <authorList>
            <person name="Gilroy R."/>
            <person name="Ravi A."/>
            <person name="Getino M."/>
            <person name="Pursley I."/>
            <person name="Horton D.L."/>
            <person name="Alikhan N.F."/>
            <person name="Baker D."/>
            <person name="Gharbi K."/>
            <person name="Hall N."/>
            <person name="Watson M."/>
            <person name="Adriaenssens E.M."/>
            <person name="Foster-Nyarko E."/>
            <person name="Jarju S."/>
            <person name="Secka A."/>
            <person name="Antonio M."/>
            <person name="Oren A."/>
            <person name="Chaudhuri R.R."/>
            <person name="La Ragione R."/>
            <person name="Hildebrand F."/>
            <person name="Pallen M.J."/>
        </authorList>
    </citation>
    <scope>NUCLEOTIDE SEQUENCE</scope>
    <source>
        <strain evidence="8">ChiBcec6-7307</strain>
    </source>
</reference>
<dbReference type="SUPFAM" id="SSF102114">
    <property type="entry name" value="Radical SAM enzymes"/>
    <property type="match status" value="1"/>
</dbReference>
<dbReference type="Pfam" id="PF16199">
    <property type="entry name" value="Radical_SAM_C"/>
    <property type="match status" value="1"/>
</dbReference>
<evidence type="ECO:0000256" key="5">
    <source>
        <dbReference type="ARBA" id="ARBA00023004"/>
    </source>
</evidence>
<comment type="cofactor">
    <cofactor evidence="1">
        <name>[4Fe-4S] cluster</name>
        <dbReference type="ChEBI" id="CHEBI:49883"/>
    </cofactor>
</comment>
<accession>A0A9D1NXI6</accession>
<evidence type="ECO:0000313" key="8">
    <source>
        <dbReference type="EMBL" id="HIV22665.1"/>
    </source>
</evidence>
<dbReference type="SFLD" id="SFLDG01091">
    <property type="entry name" value="uncharacterized_CHP01210-like"/>
    <property type="match status" value="1"/>
</dbReference>
<evidence type="ECO:0000313" key="9">
    <source>
        <dbReference type="Proteomes" id="UP000886889"/>
    </source>
</evidence>
<comment type="caution">
    <text evidence="8">The sequence shown here is derived from an EMBL/GenBank/DDBJ whole genome shotgun (WGS) entry which is preliminary data.</text>
</comment>
<proteinExistence type="predicted"/>
<dbReference type="Proteomes" id="UP000886889">
    <property type="component" value="Unassembled WGS sequence"/>
</dbReference>
<dbReference type="InterPro" id="IPR007197">
    <property type="entry name" value="rSAM"/>
</dbReference>
<dbReference type="CDD" id="cd01335">
    <property type="entry name" value="Radical_SAM"/>
    <property type="match status" value="1"/>
</dbReference>
<dbReference type="InterPro" id="IPR006638">
    <property type="entry name" value="Elp3/MiaA/NifB-like_rSAM"/>
</dbReference>
<dbReference type="InterPro" id="IPR005911">
    <property type="entry name" value="YhcC-like"/>
</dbReference>
<evidence type="ECO:0000256" key="2">
    <source>
        <dbReference type="ARBA" id="ARBA00022485"/>
    </source>
</evidence>
<dbReference type="InterPro" id="IPR039661">
    <property type="entry name" value="ELP3"/>
</dbReference>
<feature type="domain" description="Radical SAM core" evidence="7">
    <location>
        <begin position="18"/>
        <end position="259"/>
    </location>
</feature>
<dbReference type="SMART" id="SM00729">
    <property type="entry name" value="Elp3"/>
    <property type="match status" value="1"/>
</dbReference>
<keyword evidence="5" id="KW-0408">Iron</keyword>
<keyword evidence="6" id="KW-0411">Iron-sulfur</keyword>
<reference evidence="8" key="1">
    <citation type="submission" date="2020-10" db="EMBL/GenBank/DDBJ databases">
        <authorList>
            <person name="Gilroy R."/>
        </authorList>
    </citation>
    <scope>NUCLEOTIDE SEQUENCE</scope>
    <source>
        <strain evidence="8">ChiBcec6-7307</strain>
    </source>
</reference>
<dbReference type="PANTHER" id="PTHR11135:SF1">
    <property type="entry name" value="PROTEIN YHCC"/>
    <property type="match status" value="1"/>
</dbReference>
<dbReference type="InterPro" id="IPR023404">
    <property type="entry name" value="rSAM_horseshoe"/>
</dbReference>
<name>A0A9D1NXI6_9FIRM</name>
<dbReference type="Pfam" id="PF04055">
    <property type="entry name" value="Radical_SAM"/>
    <property type="match status" value="1"/>
</dbReference>
<gene>
    <name evidence="8" type="ORF">IAC80_01865</name>
</gene>
<dbReference type="SFLD" id="SFLDG01086">
    <property type="entry name" value="elongater_protein-like"/>
    <property type="match status" value="1"/>
</dbReference>
<dbReference type="InterPro" id="IPR032432">
    <property type="entry name" value="Radical_SAM_C"/>
</dbReference>
<keyword evidence="3" id="KW-0949">S-adenosyl-L-methionine</keyword>
<dbReference type="Gene3D" id="3.80.30.20">
    <property type="entry name" value="tm_1862 like domain"/>
    <property type="match status" value="1"/>
</dbReference>
<evidence type="ECO:0000256" key="1">
    <source>
        <dbReference type="ARBA" id="ARBA00001966"/>
    </source>
</evidence>
<dbReference type="GO" id="GO:0003824">
    <property type="term" value="F:catalytic activity"/>
    <property type="evidence" value="ECO:0007669"/>
    <property type="project" value="InterPro"/>
</dbReference>
<dbReference type="SFLD" id="SFLDS00029">
    <property type="entry name" value="Radical_SAM"/>
    <property type="match status" value="1"/>
</dbReference>
<dbReference type="InterPro" id="IPR058240">
    <property type="entry name" value="rSAM_sf"/>
</dbReference>
<keyword evidence="2" id="KW-0004">4Fe-4S</keyword>
<evidence type="ECO:0000256" key="3">
    <source>
        <dbReference type="ARBA" id="ARBA00022691"/>
    </source>
</evidence>
<evidence type="ECO:0000259" key="7">
    <source>
        <dbReference type="PROSITE" id="PS51918"/>
    </source>
</evidence>
<keyword evidence="4" id="KW-0479">Metal-binding</keyword>
<organism evidence="8 9">
    <name type="scientific">Candidatus Merdiplasma excrementigallinarum</name>
    <dbReference type="NCBI Taxonomy" id="2840864"/>
    <lineage>
        <taxon>Bacteria</taxon>
        <taxon>Bacillati</taxon>
        <taxon>Bacillota</taxon>
        <taxon>Clostridia</taxon>
        <taxon>Lachnospirales</taxon>
        <taxon>Lachnospiraceae</taxon>
        <taxon>Lachnospiraceae incertae sedis</taxon>
        <taxon>Candidatus Merdiplasma</taxon>
    </lineage>
</organism>
<dbReference type="AlphaFoldDB" id="A0A9D1NXI6"/>